<gene>
    <name evidence="2" type="ORF">FPE01S_02_05600</name>
</gene>
<comment type="caution">
    <text evidence="2">The sequence shown here is derived from an EMBL/GenBank/DDBJ whole genome shotgun (WGS) entry which is preliminary data.</text>
</comment>
<dbReference type="RefSeq" id="WP_046369329.1">
    <property type="nucleotide sequence ID" value="NZ_BBWV01000002.1"/>
</dbReference>
<evidence type="ECO:0000313" key="3">
    <source>
        <dbReference type="Proteomes" id="UP000033121"/>
    </source>
</evidence>
<feature type="compositionally biased region" description="Low complexity" evidence="1">
    <location>
        <begin position="204"/>
        <end position="232"/>
    </location>
</feature>
<dbReference type="PROSITE" id="PS51257">
    <property type="entry name" value="PROKAR_LIPOPROTEIN"/>
    <property type="match status" value="1"/>
</dbReference>
<organism evidence="2 3">
    <name type="scientific">Flavihumibacter petaseus NBRC 106054</name>
    <dbReference type="NCBI Taxonomy" id="1220578"/>
    <lineage>
        <taxon>Bacteria</taxon>
        <taxon>Pseudomonadati</taxon>
        <taxon>Bacteroidota</taxon>
        <taxon>Chitinophagia</taxon>
        <taxon>Chitinophagales</taxon>
        <taxon>Chitinophagaceae</taxon>
        <taxon>Flavihumibacter</taxon>
    </lineage>
</organism>
<name>A0A0E9N2A6_9BACT</name>
<protein>
    <submittedName>
        <fullName evidence="2">Uncharacterized protein</fullName>
    </submittedName>
</protein>
<dbReference type="STRING" id="1220578.FPE01S_02_05600"/>
<dbReference type="EMBL" id="BBWV01000002">
    <property type="protein sequence ID" value="GAO43455.1"/>
    <property type="molecule type" value="Genomic_DNA"/>
</dbReference>
<evidence type="ECO:0000256" key="1">
    <source>
        <dbReference type="SAM" id="MobiDB-lite"/>
    </source>
</evidence>
<accession>A0A0E9N2A6</accession>
<evidence type="ECO:0000313" key="2">
    <source>
        <dbReference type="EMBL" id="GAO43455.1"/>
    </source>
</evidence>
<feature type="compositionally biased region" description="Polar residues" evidence="1">
    <location>
        <begin position="233"/>
        <end position="251"/>
    </location>
</feature>
<sequence>MKLKFSGWLAGIGLVALSSCSGVYKSAQTPDDVYYSPGKPAIAKASSQQNNNQQEYLETNSRRGNRSVDNGYGDYSYRDDQYLRMMISSGRYSNSYYNDYYYNGGMGMADPWMVNNWRWNSYMTWNAGFASPYNSMWYWNSFYNPYYYAGYSPYCYNPIYVVPGKGGSYETFVRPSRPVSSFAMGSYLNTNGANLGNSYRPGRTYSSSFNNSNNRNGSYYNTNNNSRRSGYGQTSESYNSSYDRPNRSYTPSSSNNSSSSGSRSSSGGSSGSSGGGGVSRPARTGH</sequence>
<feature type="compositionally biased region" description="Gly residues" evidence="1">
    <location>
        <begin position="268"/>
        <end position="278"/>
    </location>
</feature>
<keyword evidence="3" id="KW-1185">Reference proteome</keyword>
<dbReference type="Proteomes" id="UP000033121">
    <property type="component" value="Unassembled WGS sequence"/>
</dbReference>
<reference evidence="2 3" key="1">
    <citation type="submission" date="2015-04" db="EMBL/GenBank/DDBJ databases">
        <title>Whole genome shotgun sequence of Flavihumibacter petaseus NBRC 106054.</title>
        <authorList>
            <person name="Miyazawa S."/>
            <person name="Hosoyama A."/>
            <person name="Hashimoto M."/>
            <person name="Noguchi M."/>
            <person name="Tsuchikane K."/>
            <person name="Ohji S."/>
            <person name="Yamazoe A."/>
            <person name="Ichikawa N."/>
            <person name="Kimura A."/>
            <person name="Fujita N."/>
        </authorList>
    </citation>
    <scope>NUCLEOTIDE SEQUENCE [LARGE SCALE GENOMIC DNA]</scope>
    <source>
        <strain evidence="2 3">NBRC 106054</strain>
    </source>
</reference>
<feature type="region of interest" description="Disordered" evidence="1">
    <location>
        <begin position="204"/>
        <end position="286"/>
    </location>
</feature>
<proteinExistence type="predicted"/>
<dbReference type="OrthoDB" id="681112at2"/>
<feature type="compositionally biased region" description="Low complexity" evidence="1">
    <location>
        <begin position="252"/>
        <end position="267"/>
    </location>
</feature>
<dbReference type="AlphaFoldDB" id="A0A0E9N2A6"/>
<feature type="region of interest" description="Disordered" evidence="1">
    <location>
        <begin position="44"/>
        <end position="73"/>
    </location>
</feature>